<keyword evidence="5 8" id="KW-0547">Nucleotide-binding</keyword>
<evidence type="ECO:0000256" key="9">
    <source>
        <dbReference type="SAM" id="MobiDB-lite"/>
    </source>
</evidence>
<comment type="caution">
    <text evidence="10">The sequence shown here is derived from an EMBL/GenBank/DDBJ whole genome shotgun (WGS) entry which is preliminary data.</text>
</comment>
<evidence type="ECO:0000256" key="1">
    <source>
        <dbReference type="ARBA" id="ARBA00004990"/>
    </source>
</evidence>
<dbReference type="Pfam" id="PF02569">
    <property type="entry name" value="Pantoate_ligase"/>
    <property type="match status" value="1"/>
</dbReference>
<dbReference type="InterPro" id="IPR003721">
    <property type="entry name" value="Pantoate_ligase"/>
</dbReference>
<dbReference type="Proteomes" id="UP000237752">
    <property type="component" value="Unassembled WGS sequence"/>
</dbReference>
<keyword evidence="8" id="KW-0963">Cytoplasm</keyword>
<dbReference type="GO" id="GO:0004592">
    <property type="term" value="F:pantoate-beta-alanine ligase activity"/>
    <property type="evidence" value="ECO:0007669"/>
    <property type="project" value="UniProtKB-UniRule"/>
</dbReference>
<dbReference type="EMBL" id="PVUE01000014">
    <property type="protein sequence ID" value="PRZ40780.1"/>
    <property type="molecule type" value="Genomic_DNA"/>
</dbReference>
<comment type="function">
    <text evidence="8">Catalyzes the condensation of pantoate with beta-alanine in an ATP-dependent reaction via a pantoyl-adenylate intermediate.</text>
</comment>
<keyword evidence="11" id="KW-1185">Reference proteome</keyword>
<dbReference type="GO" id="GO:0005524">
    <property type="term" value="F:ATP binding"/>
    <property type="evidence" value="ECO:0007669"/>
    <property type="project" value="UniProtKB-KW"/>
</dbReference>
<evidence type="ECO:0000256" key="7">
    <source>
        <dbReference type="ARBA" id="ARBA00048258"/>
    </source>
</evidence>
<organism evidence="10 11">
    <name type="scientific">Antricoccus suffuscus</name>
    <dbReference type="NCBI Taxonomy" id="1629062"/>
    <lineage>
        <taxon>Bacteria</taxon>
        <taxon>Bacillati</taxon>
        <taxon>Actinomycetota</taxon>
        <taxon>Actinomycetes</taxon>
        <taxon>Geodermatophilales</taxon>
        <taxon>Antricoccaceae</taxon>
        <taxon>Antricoccus</taxon>
    </lineage>
</organism>
<dbReference type="NCBIfam" id="TIGR00018">
    <property type="entry name" value="panC"/>
    <property type="match status" value="1"/>
</dbReference>
<comment type="similarity">
    <text evidence="2 8">Belongs to the pantothenate synthetase family.</text>
</comment>
<keyword evidence="3 8" id="KW-0436">Ligase</keyword>
<protein>
    <recommendedName>
        <fullName evidence="8">Pantothenate synthetase</fullName>
        <shortName evidence="8">PS</shortName>
        <ecNumber evidence="8">6.3.2.1</ecNumber>
    </recommendedName>
    <alternativeName>
        <fullName evidence="8">Pantoate--beta-alanine ligase</fullName>
    </alternativeName>
    <alternativeName>
        <fullName evidence="8">Pantoate-activating enzyme</fullName>
    </alternativeName>
</protein>
<feature type="binding site" evidence="8">
    <location>
        <position position="100"/>
    </location>
    <ligand>
        <name>(R)-pantoate</name>
        <dbReference type="ChEBI" id="CHEBI:15980"/>
    </ligand>
</feature>
<evidence type="ECO:0000313" key="10">
    <source>
        <dbReference type="EMBL" id="PRZ40780.1"/>
    </source>
</evidence>
<reference evidence="10 11" key="1">
    <citation type="submission" date="2018-03" db="EMBL/GenBank/DDBJ databases">
        <title>Genomic Encyclopedia of Archaeal and Bacterial Type Strains, Phase II (KMG-II): from individual species to whole genera.</title>
        <authorList>
            <person name="Goeker M."/>
        </authorList>
    </citation>
    <scope>NUCLEOTIDE SEQUENCE [LARGE SCALE GENOMIC DNA]</scope>
    <source>
        <strain evidence="10 11">DSM 100065</strain>
    </source>
</reference>
<evidence type="ECO:0000256" key="6">
    <source>
        <dbReference type="ARBA" id="ARBA00022840"/>
    </source>
</evidence>
<feature type="binding site" evidence="8">
    <location>
        <position position="218"/>
    </location>
    <ligand>
        <name>ATP</name>
        <dbReference type="ChEBI" id="CHEBI:30616"/>
    </ligand>
</feature>
<dbReference type="Gene3D" id="3.40.50.620">
    <property type="entry name" value="HUPs"/>
    <property type="match status" value="1"/>
</dbReference>
<feature type="binding site" evidence="8">
    <location>
        <position position="100"/>
    </location>
    <ligand>
        <name>beta-alanine</name>
        <dbReference type="ChEBI" id="CHEBI:57966"/>
    </ligand>
</feature>
<feature type="binding site" evidence="8">
    <location>
        <begin position="189"/>
        <end position="192"/>
    </location>
    <ligand>
        <name>ATP</name>
        <dbReference type="ChEBI" id="CHEBI:30616"/>
    </ligand>
</feature>
<feature type="region of interest" description="Disordered" evidence="9">
    <location>
        <begin position="1"/>
        <end position="39"/>
    </location>
</feature>
<feature type="compositionally biased region" description="Low complexity" evidence="9">
    <location>
        <begin position="16"/>
        <end position="31"/>
    </location>
</feature>
<comment type="subunit">
    <text evidence="8">Homodimer.</text>
</comment>
<dbReference type="UniPathway" id="UPA00028">
    <property type="reaction ID" value="UER00005"/>
</dbReference>
<name>A0A2T0ZWQ6_9ACTN</name>
<feature type="active site" description="Proton donor" evidence="8">
    <location>
        <position position="76"/>
    </location>
</feature>
<gene>
    <name evidence="8" type="primary">panC</name>
    <name evidence="10" type="ORF">CLV47_11477</name>
</gene>
<dbReference type="EC" id="6.3.2.1" evidence="8"/>
<evidence type="ECO:0000256" key="8">
    <source>
        <dbReference type="HAMAP-Rule" id="MF_00158"/>
    </source>
</evidence>
<dbReference type="CDD" id="cd00560">
    <property type="entry name" value="PanC"/>
    <property type="match status" value="1"/>
</dbReference>
<dbReference type="RefSeq" id="WP_106349957.1">
    <property type="nucleotide sequence ID" value="NZ_PVUE01000014.1"/>
</dbReference>
<dbReference type="PANTHER" id="PTHR21299:SF1">
    <property type="entry name" value="PANTOATE--BETA-ALANINE LIGASE"/>
    <property type="match status" value="1"/>
</dbReference>
<comment type="pathway">
    <text evidence="1 8">Cofactor biosynthesis; (R)-pantothenate biosynthesis; (R)-pantothenate from (R)-pantoate and beta-alanine: step 1/1.</text>
</comment>
<evidence type="ECO:0000256" key="2">
    <source>
        <dbReference type="ARBA" id="ARBA00009256"/>
    </source>
</evidence>
<dbReference type="InterPro" id="IPR042176">
    <property type="entry name" value="Pantoate_ligase_C"/>
</dbReference>
<dbReference type="GO" id="GO:0015940">
    <property type="term" value="P:pantothenate biosynthetic process"/>
    <property type="evidence" value="ECO:0007669"/>
    <property type="project" value="UniProtKB-UniRule"/>
</dbReference>
<dbReference type="Gene3D" id="3.30.1300.10">
    <property type="entry name" value="Pantoate-beta-alanine ligase, C-terminal domain"/>
    <property type="match status" value="1"/>
</dbReference>
<proteinExistence type="inferred from homology"/>
<evidence type="ECO:0000313" key="11">
    <source>
        <dbReference type="Proteomes" id="UP000237752"/>
    </source>
</evidence>
<feature type="binding site" evidence="8">
    <location>
        <begin position="226"/>
        <end position="229"/>
    </location>
    <ligand>
        <name>ATP</name>
        <dbReference type="ChEBI" id="CHEBI:30616"/>
    </ligand>
</feature>
<accession>A0A2T0ZWQ6</accession>
<dbReference type="InterPro" id="IPR014729">
    <property type="entry name" value="Rossmann-like_a/b/a_fold"/>
</dbReference>
<feature type="binding site" evidence="8">
    <location>
        <begin position="69"/>
        <end position="76"/>
    </location>
    <ligand>
        <name>ATP</name>
        <dbReference type="ChEBI" id="CHEBI:30616"/>
    </ligand>
</feature>
<dbReference type="PANTHER" id="PTHR21299">
    <property type="entry name" value="CYTIDYLATE KINASE/PANTOATE-BETA-ALANINE LIGASE"/>
    <property type="match status" value="1"/>
</dbReference>
<feature type="binding site" evidence="8">
    <location>
        <position position="195"/>
    </location>
    <ligand>
        <name>(R)-pantoate</name>
        <dbReference type="ChEBI" id="CHEBI:15980"/>
    </ligand>
</feature>
<dbReference type="AlphaFoldDB" id="A0A2T0ZWQ6"/>
<dbReference type="HAMAP" id="MF_00158">
    <property type="entry name" value="PanC"/>
    <property type="match status" value="1"/>
</dbReference>
<dbReference type="OrthoDB" id="9773087at2"/>
<keyword evidence="6 8" id="KW-0067">ATP-binding</keyword>
<evidence type="ECO:0000256" key="5">
    <source>
        <dbReference type="ARBA" id="ARBA00022741"/>
    </source>
</evidence>
<dbReference type="SUPFAM" id="SSF52374">
    <property type="entry name" value="Nucleotidylyl transferase"/>
    <property type="match status" value="1"/>
</dbReference>
<comment type="miscellaneous">
    <text evidence="8">The reaction proceeds by a bi uni uni bi ping pong mechanism.</text>
</comment>
<evidence type="ECO:0000256" key="3">
    <source>
        <dbReference type="ARBA" id="ARBA00022598"/>
    </source>
</evidence>
<sequence>MRTNAPVSGSLLADRSAQSANAATSSTTRVNPRPPSRRSPIIARTREELDAALRPMRTNGQTISLVPTMGALHDGHAALMAYARERSDCLAVSIFVNPTQFAPNEDFDSYPRTWDDDLAKCAQLGVDVIFAPEVDTMYPDGPGRAGITVDPGPLATVLEGATRPTHYRGVLTVVAKLFGLVRPDLAVFGEKDYQQLSLIRSMARTLCMPVEVLGAPTVREADGLAMSSRNRYLDAAERRRAVALSRALRAGVNAADEGAEAVLAAAYDVVTAADGVDLDYLELTNTDMGTPQPGAEARLLVAARVGTTRLLDNMGLSLGDAAVLVDREAR</sequence>
<comment type="catalytic activity">
    <reaction evidence="7 8">
        <text>(R)-pantoate + beta-alanine + ATP = (R)-pantothenate + AMP + diphosphate + H(+)</text>
        <dbReference type="Rhea" id="RHEA:10912"/>
        <dbReference type="ChEBI" id="CHEBI:15378"/>
        <dbReference type="ChEBI" id="CHEBI:15980"/>
        <dbReference type="ChEBI" id="CHEBI:29032"/>
        <dbReference type="ChEBI" id="CHEBI:30616"/>
        <dbReference type="ChEBI" id="CHEBI:33019"/>
        <dbReference type="ChEBI" id="CHEBI:57966"/>
        <dbReference type="ChEBI" id="CHEBI:456215"/>
        <dbReference type="EC" id="6.3.2.1"/>
    </reaction>
</comment>
<comment type="subcellular location">
    <subcellularLocation>
        <location evidence="8">Cytoplasm</location>
    </subcellularLocation>
</comment>
<dbReference type="GO" id="GO:0005829">
    <property type="term" value="C:cytosol"/>
    <property type="evidence" value="ECO:0007669"/>
    <property type="project" value="TreeGrafter"/>
</dbReference>
<keyword evidence="4 8" id="KW-0566">Pantothenate biosynthesis</keyword>
<evidence type="ECO:0000256" key="4">
    <source>
        <dbReference type="ARBA" id="ARBA00022655"/>
    </source>
</evidence>